<dbReference type="PANTHER" id="PTHR32098:SF5">
    <property type="entry name" value="LYCOPENE BETA_EPSILON CYCLASE PROTEIN"/>
    <property type="match status" value="1"/>
</dbReference>
<dbReference type="Gene3D" id="3.50.50.60">
    <property type="entry name" value="FAD/NAD(P)-binding domain"/>
    <property type="match status" value="1"/>
</dbReference>
<dbReference type="EMBL" id="JAEHOE010000082">
    <property type="protein sequence ID" value="KAG2488611.1"/>
    <property type="molecule type" value="Genomic_DNA"/>
</dbReference>
<feature type="region of interest" description="Disordered" evidence="2">
    <location>
        <begin position="38"/>
        <end position="76"/>
    </location>
</feature>
<dbReference type="AlphaFoldDB" id="A0A835XR72"/>
<dbReference type="InterPro" id="IPR036188">
    <property type="entry name" value="FAD/NAD-bd_sf"/>
</dbReference>
<keyword evidence="4" id="KW-1185">Reference proteome</keyword>
<protein>
    <submittedName>
        <fullName evidence="3">Uncharacterized protein</fullName>
    </submittedName>
</protein>
<evidence type="ECO:0000256" key="2">
    <source>
        <dbReference type="SAM" id="MobiDB-lite"/>
    </source>
</evidence>
<name>A0A835XR72_9CHLO</name>
<comment type="caution">
    <text evidence="3">The sequence shown here is derived from an EMBL/GenBank/DDBJ whole genome shotgun (WGS) entry which is preliminary data.</text>
</comment>
<dbReference type="PANTHER" id="PTHR32098">
    <property type="entry name" value="LYCOPENE BETA/EPSILON CYCLASE PROTEIN"/>
    <property type="match status" value="1"/>
</dbReference>
<feature type="compositionally biased region" description="Low complexity" evidence="2">
    <location>
        <begin position="38"/>
        <end position="64"/>
    </location>
</feature>
<dbReference type="SUPFAM" id="SSF51905">
    <property type="entry name" value="FAD/NAD(P)-binding domain"/>
    <property type="match status" value="1"/>
</dbReference>
<feature type="region of interest" description="Disordered" evidence="2">
    <location>
        <begin position="828"/>
        <end position="859"/>
    </location>
</feature>
<sequence length="859" mass="92183">MQTAHLRPPAVGARAPLSALPSVPVLVPRVPLPGWLAAGSSAAPSSSAPVSSNARRSTAAKAAAPDQQTLFPKPAPKRAGLARTILKEQAANIEGDPLAFLDVSEAYWRAVRNQKHQPDKKGPTVVSYVDEPLFPEASSRNSDGASTSARQHDYDVVICGGTLGLFLATALQLKGWRVCIVEKRLVQGRNQEWNISWGELEILVELGLLTEAELRSTVISEFNPIRVGFLGGEDMWTSDVLNLGVHPKSLLEMLRKRFTEAGGVIFENTAFRSAAVHPDGLKLTLSPGGAAPVAVGDTNRPNGLATAGALANAPRAPRVMATRLLLDCMGHYSDIVKQIRGRVKPDGMVMVVGSCAEGFPSDMNTSADLLYSQDHVRNDMQMFWEAFPAEGGKARTTYMFAYSDAHPDRPTFEQLLDDYFETLPQYQGIPLEQLQFKRVLFGGFPCYSNGPLKPAFDRVMQIGDASAAQSPLSFGGFGSMMRHLGRLSRGINQALAEDRLSKADLGWLHPYQPSLSASWLFQRSMSISVGQAVYPANYPHTPAYVIEREQMQQLERAERAAEEAAAAAERAAAAAGVSLPYLSAPGATSEPAEDPFPLLFGGGAGPAAAFVEAVEMAAARFGAGSADPADYFHEEGDLPQNVAAPGASAGVLQRKLFERDFRNAPEWQRLPYTHVNEILGTNFGAMKILGDRVSRPFLQDTIQLGPLSASMAGMMLLNPIAVSRVLFQVGTPTLVRWFGHYFALIAYTLSYNMLKPLRDVIPSFDFQRLLDTLEYGSGSDYRYHPPTPTALAAVAEQAAKEAAAARARLAALPAATAAATAAKKAAAAAAEAEAEEESDSQADGKRAATAAQVPSRTLA</sequence>
<gene>
    <name evidence="3" type="ORF">HYH03_012928</name>
</gene>
<dbReference type="Proteomes" id="UP000612055">
    <property type="component" value="Unassembled WGS sequence"/>
</dbReference>
<reference evidence="3" key="1">
    <citation type="journal article" date="2020" name="bioRxiv">
        <title>Comparative genomics of Chlamydomonas.</title>
        <authorList>
            <person name="Craig R.J."/>
            <person name="Hasan A.R."/>
            <person name="Ness R.W."/>
            <person name="Keightley P.D."/>
        </authorList>
    </citation>
    <scope>NUCLEOTIDE SEQUENCE</scope>
    <source>
        <strain evidence="3">CCAP 11/70</strain>
    </source>
</reference>
<organism evidence="3 4">
    <name type="scientific">Edaphochlamys debaryana</name>
    <dbReference type="NCBI Taxonomy" id="47281"/>
    <lineage>
        <taxon>Eukaryota</taxon>
        <taxon>Viridiplantae</taxon>
        <taxon>Chlorophyta</taxon>
        <taxon>core chlorophytes</taxon>
        <taxon>Chlorophyceae</taxon>
        <taxon>CS clade</taxon>
        <taxon>Chlamydomonadales</taxon>
        <taxon>Chlamydomonadales incertae sedis</taxon>
        <taxon>Edaphochlamys</taxon>
    </lineage>
</organism>
<feature type="coiled-coil region" evidence="1">
    <location>
        <begin position="544"/>
        <end position="574"/>
    </location>
</feature>
<proteinExistence type="predicted"/>
<accession>A0A835XR72</accession>
<evidence type="ECO:0000313" key="4">
    <source>
        <dbReference type="Proteomes" id="UP000612055"/>
    </source>
</evidence>
<dbReference type="OrthoDB" id="4211at2759"/>
<evidence type="ECO:0000256" key="1">
    <source>
        <dbReference type="SAM" id="Coils"/>
    </source>
</evidence>
<keyword evidence="1" id="KW-0175">Coiled coil</keyword>
<evidence type="ECO:0000313" key="3">
    <source>
        <dbReference type="EMBL" id="KAG2488611.1"/>
    </source>
</evidence>